<feature type="transmembrane region" description="Helical" evidence="1">
    <location>
        <begin position="43"/>
        <end position="64"/>
    </location>
</feature>
<keyword evidence="1" id="KW-0472">Membrane</keyword>
<comment type="caution">
    <text evidence="2">The sequence shown here is derived from an EMBL/GenBank/DDBJ whole genome shotgun (WGS) entry which is preliminary data.</text>
</comment>
<dbReference type="AlphaFoldDB" id="V8G6J1"/>
<dbReference type="EMBL" id="AYSV01000079">
    <property type="protein sequence ID" value="ETD71701.1"/>
    <property type="molecule type" value="Genomic_DNA"/>
</dbReference>
<evidence type="ECO:0000313" key="2">
    <source>
        <dbReference type="EMBL" id="ETD71701.1"/>
    </source>
</evidence>
<protein>
    <submittedName>
        <fullName evidence="2">Regulatory protein</fullName>
    </submittedName>
</protein>
<sequence>MWVWFTLAIVFLILEVLSGTFYLMFLAIAMFAAGLVAFFELSIYWQLGIFVLILLLGVFVFKFFGIKSKSSLTTPTSDVNVNMDIGTVIYVNNWNMPRSTVVHYRGTQWQAVLAPNCTQDGVAGNYVISDINGVSLILTPKQ</sequence>
<proteinExistence type="predicted"/>
<accession>V8G6J1</accession>
<gene>
    <name evidence="2" type="ORF">V757_06325</name>
</gene>
<keyword evidence="1" id="KW-1133">Transmembrane helix</keyword>
<dbReference type="RefSeq" id="WP_023950880.1">
    <property type="nucleotide sequence ID" value="NZ_AYSV01000079.1"/>
</dbReference>
<dbReference type="OrthoDB" id="5654021at2"/>
<dbReference type="Proteomes" id="UP000018766">
    <property type="component" value="Unassembled WGS sequence"/>
</dbReference>
<evidence type="ECO:0000313" key="3">
    <source>
        <dbReference type="Proteomes" id="UP000018766"/>
    </source>
</evidence>
<organism evidence="2 3">
    <name type="scientific">Pelistega indica</name>
    <dbReference type="NCBI Taxonomy" id="1414851"/>
    <lineage>
        <taxon>Bacteria</taxon>
        <taxon>Pseudomonadati</taxon>
        <taxon>Pseudomonadota</taxon>
        <taxon>Betaproteobacteria</taxon>
        <taxon>Burkholderiales</taxon>
        <taxon>Alcaligenaceae</taxon>
        <taxon>Pelistega</taxon>
    </lineage>
</organism>
<reference evidence="2 3" key="1">
    <citation type="submission" date="2013-11" db="EMBL/GenBank/DDBJ databases">
        <title>Genomic analysis of Pelistega sp. HM-7.</title>
        <authorList>
            <person name="Kumbhare S.V."/>
            <person name="Shetty S.A."/>
            <person name="Sharma O."/>
            <person name="Dhotre D.P."/>
        </authorList>
    </citation>
    <scope>NUCLEOTIDE SEQUENCE [LARGE SCALE GENOMIC DNA]</scope>
    <source>
        <strain evidence="2 3">HM-7</strain>
    </source>
</reference>
<keyword evidence="3" id="KW-1185">Reference proteome</keyword>
<keyword evidence="1" id="KW-0812">Transmembrane</keyword>
<feature type="transmembrane region" description="Helical" evidence="1">
    <location>
        <begin position="7"/>
        <end position="37"/>
    </location>
</feature>
<name>V8G6J1_9BURK</name>
<evidence type="ECO:0000256" key="1">
    <source>
        <dbReference type="SAM" id="Phobius"/>
    </source>
</evidence>